<dbReference type="EMBL" id="CP066744">
    <property type="protein sequence ID" value="QQK07614.1"/>
    <property type="molecule type" value="Genomic_DNA"/>
</dbReference>
<accession>A0AC61MPZ7</accession>
<sequence length="276" mass="31065">MYDLHLHSIYSDGIVSVKEILDSILDLQLKGFSLTDHDTFNGIKEANTLAKSHNLDFIPGIEFGITMAGREVHILGYYIDINNKNIIDIVERSKRNRIERTKKILNKLSQAGINISNEEIKEYSKKDIISRSHLAQILVDKGYSSSIVNSFEKYLGSEGLAYVEKISISYKEILQAIKSSGGVSILAHPGDIGDDNIVYELIHGGIDGLEIINSKHTLEQIEKYYNISNKYHLIETCGSDCHGKIINGSKYIGKFILNKKNIKRIKALHKIRTEGM</sequence>
<organism evidence="1 2">
    <name type="scientific">Miniphocaeibacter halophilus</name>
    <dbReference type="NCBI Taxonomy" id="2931922"/>
    <lineage>
        <taxon>Bacteria</taxon>
        <taxon>Bacillati</taxon>
        <taxon>Bacillota</taxon>
        <taxon>Tissierellia</taxon>
        <taxon>Tissierellales</taxon>
        <taxon>Peptoniphilaceae</taxon>
        <taxon>Miniphocaeibacter</taxon>
    </lineage>
</organism>
<dbReference type="Proteomes" id="UP000595814">
    <property type="component" value="Chromosome"/>
</dbReference>
<keyword evidence="2" id="KW-1185">Reference proteome</keyword>
<gene>
    <name evidence="1" type="ORF">JFY71_10015</name>
</gene>
<protein>
    <submittedName>
        <fullName evidence="1">PHP domain-containing protein</fullName>
    </submittedName>
</protein>
<reference evidence="1 2" key="1">
    <citation type="journal article" date="2022" name="Int. J. Syst. Evol. Microbiol.">
        <title>Miniphocaeibacter halophilus sp. nov., an ammonium-tolerant acetate-producing bacterium isolated from a biogas system.</title>
        <authorList>
            <person name="Schnurer A."/>
            <person name="Singh A."/>
            <person name="Bi S."/>
            <person name="Qiao W."/>
            <person name="Westerholm M."/>
        </authorList>
    </citation>
    <scope>NUCLEOTIDE SEQUENCE [LARGE SCALE GENOMIC DNA]</scope>
    <source>
        <strain evidence="1 2">AMB_01</strain>
    </source>
</reference>
<evidence type="ECO:0000313" key="2">
    <source>
        <dbReference type="Proteomes" id="UP000595814"/>
    </source>
</evidence>
<name>A0AC61MPZ7_9FIRM</name>
<evidence type="ECO:0000313" key="1">
    <source>
        <dbReference type="EMBL" id="QQK07614.1"/>
    </source>
</evidence>
<proteinExistence type="predicted"/>